<feature type="transmembrane region" description="Helical" evidence="2">
    <location>
        <begin position="75"/>
        <end position="97"/>
    </location>
</feature>
<feature type="region of interest" description="Disordered" evidence="1">
    <location>
        <begin position="105"/>
        <end position="125"/>
    </location>
</feature>
<accession>A0A2X0NY45</accession>
<organism evidence="3 4">
    <name type="scientific">Microbotryum silenes-dioicae</name>
    <dbReference type="NCBI Taxonomy" id="796604"/>
    <lineage>
        <taxon>Eukaryota</taxon>
        <taxon>Fungi</taxon>
        <taxon>Dikarya</taxon>
        <taxon>Basidiomycota</taxon>
        <taxon>Pucciniomycotina</taxon>
        <taxon>Microbotryomycetes</taxon>
        <taxon>Microbotryales</taxon>
        <taxon>Microbotryaceae</taxon>
        <taxon>Microbotryum</taxon>
    </lineage>
</organism>
<name>A0A2X0NY45_9BASI</name>
<evidence type="ECO:0000256" key="1">
    <source>
        <dbReference type="SAM" id="MobiDB-lite"/>
    </source>
</evidence>
<keyword evidence="4" id="KW-1185">Reference proteome</keyword>
<proteinExistence type="predicted"/>
<reference evidence="3 4" key="1">
    <citation type="submission" date="2016-11" db="EMBL/GenBank/DDBJ databases">
        <authorList>
            <person name="Jaros S."/>
            <person name="Januszkiewicz K."/>
            <person name="Wedrychowicz H."/>
        </authorList>
    </citation>
    <scope>NUCLEOTIDE SEQUENCE [LARGE SCALE GENOMIC DNA]</scope>
</reference>
<keyword evidence="2" id="KW-0472">Membrane</keyword>
<protein>
    <submittedName>
        <fullName evidence="3">BQ5605_C014g07511 protein</fullName>
    </submittedName>
</protein>
<gene>
    <name evidence="3" type="primary">BQ5605_C014g07511</name>
    <name evidence="3" type="ORF">BQ5605_C014G07511</name>
</gene>
<evidence type="ECO:0000256" key="2">
    <source>
        <dbReference type="SAM" id="Phobius"/>
    </source>
</evidence>
<sequence length="193" mass="21362">MASPGSSRRESTTSLMRQRTPFLAQSDEVAGDEDTREIILDDQEQEGLVQDLSKSLDHSALICVPLILPCPTRSFLLALLIRLCTIAPLAFLSFLLLGTEHNPSTSSDLLPPSPTYTTSASSSPPTPKFQLPLLHTLLLLPPLFISLFTLRTDWRWSTPLLIMGLAVEVSRTIKAQQDELMGLQKLKYRFDGA</sequence>
<dbReference type="EMBL" id="FQNC01000016">
    <property type="protein sequence ID" value="SGY18937.1"/>
    <property type="molecule type" value="Genomic_DNA"/>
</dbReference>
<dbReference type="Proteomes" id="UP000249464">
    <property type="component" value="Unassembled WGS sequence"/>
</dbReference>
<evidence type="ECO:0000313" key="4">
    <source>
        <dbReference type="Proteomes" id="UP000249464"/>
    </source>
</evidence>
<evidence type="ECO:0000313" key="3">
    <source>
        <dbReference type="EMBL" id="SGY18937.1"/>
    </source>
</evidence>
<keyword evidence="2" id="KW-0812">Transmembrane</keyword>
<keyword evidence="2" id="KW-1133">Transmembrane helix</keyword>
<dbReference type="AlphaFoldDB" id="A0A2X0NY45"/>
<feature type="transmembrane region" description="Helical" evidence="2">
    <location>
        <begin position="129"/>
        <end position="150"/>
    </location>
</feature>
<feature type="region of interest" description="Disordered" evidence="1">
    <location>
        <begin position="1"/>
        <end position="33"/>
    </location>
</feature>
<feature type="compositionally biased region" description="Polar residues" evidence="1">
    <location>
        <begin position="1"/>
        <end position="17"/>
    </location>
</feature>
<feature type="compositionally biased region" description="Low complexity" evidence="1">
    <location>
        <begin position="105"/>
        <end position="123"/>
    </location>
</feature>